<name>A0A4C1WZD9_EUMVA</name>
<proteinExistence type="predicted"/>
<comment type="caution">
    <text evidence="2">The sequence shown here is derived from an EMBL/GenBank/DDBJ whole genome shotgun (WGS) entry which is preliminary data.</text>
</comment>
<reference evidence="2 3" key="1">
    <citation type="journal article" date="2019" name="Commun. Biol.">
        <title>The bagworm genome reveals a unique fibroin gene that provides high tensile strength.</title>
        <authorList>
            <person name="Kono N."/>
            <person name="Nakamura H."/>
            <person name="Ohtoshi R."/>
            <person name="Tomita M."/>
            <person name="Numata K."/>
            <person name="Arakawa K."/>
        </authorList>
    </citation>
    <scope>NUCLEOTIDE SEQUENCE [LARGE SCALE GENOMIC DNA]</scope>
</reference>
<organism evidence="2 3">
    <name type="scientific">Eumeta variegata</name>
    <name type="common">Bagworm moth</name>
    <name type="synonym">Eumeta japonica</name>
    <dbReference type="NCBI Taxonomy" id="151549"/>
    <lineage>
        <taxon>Eukaryota</taxon>
        <taxon>Metazoa</taxon>
        <taxon>Ecdysozoa</taxon>
        <taxon>Arthropoda</taxon>
        <taxon>Hexapoda</taxon>
        <taxon>Insecta</taxon>
        <taxon>Pterygota</taxon>
        <taxon>Neoptera</taxon>
        <taxon>Endopterygota</taxon>
        <taxon>Lepidoptera</taxon>
        <taxon>Glossata</taxon>
        <taxon>Ditrysia</taxon>
        <taxon>Tineoidea</taxon>
        <taxon>Psychidae</taxon>
        <taxon>Oiketicinae</taxon>
        <taxon>Eumeta</taxon>
    </lineage>
</organism>
<sequence>MGRALHGSSSRLSRLVGNSKIHGRSRSHGNGDRDETGIEFRMASSLSGAAVHSPGVWSTEESSARAGGVCNTRAYAAQDVSGHERDLLSVSGRCRSCAPGATAPTALGNLTYLD</sequence>
<gene>
    <name evidence="2" type="ORF">EVAR_42620_1</name>
</gene>
<evidence type="ECO:0000313" key="2">
    <source>
        <dbReference type="EMBL" id="GBP55444.1"/>
    </source>
</evidence>
<evidence type="ECO:0000313" key="3">
    <source>
        <dbReference type="Proteomes" id="UP000299102"/>
    </source>
</evidence>
<keyword evidence="3" id="KW-1185">Reference proteome</keyword>
<dbReference type="AlphaFoldDB" id="A0A4C1WZD9"/>
<feature type="region of interest" description="Disordered" evidence="1">
    <location>
        <begin position="1"/>
        <end position="38"/>
    </location>
</feature>
<accession>A0A4C1WZD9</accession>
<evidence type="ECO:0000256" key="1">
    <source>
        <dbReference type="SAM" id="MobiDB-lite"/>
    </source>
</evidence>
<dbReference type="Proteomes" id="UP000299102">
    <property type="component" value="Unassembled WGS sequence"/>
</dbReference>
<feature type="compositionally biased region" description="Basic and acidic residues" evidence="1">
    <location>
        <begin position="29"/>
        <end position="38"/>
    </location>
</feature>
<dbReference type="EMBL" id="BGZK01000669">
    <property type="protein sequence ID" value="GBP55444.1"/>
    <property type="molecule type" value="Genomic_DNA"/>
</dbReference>
<protein>
    <submittedName>
        <fullName evidence="2">Uncharacterized protein</fullName>
    </submittedName>
</protein>